<comment type="caution">
    <text evidence="2">The sequence shown here is derived from an EMBL/GenBank/DDBJ whole genome shotgun (WGS) entry which is preliminary data.</text>
</comment>
<organism evidence="2 3">
    <name type="scientific">Phocicoccus pinnipedialis</name>
    <dbReference type="NCBI Taxonomy" id="110845"/>
    <lineage>
        <taxon>Bacteria</taxon>
        <taxon>Bacillati</taxon>
        <taxon>Bacillota</taxon>
        <taxon>Bacilli</taxon>
        <taxon>Bacillales</taxon>
        <taxon>Salinicoccaceae</taxon>
        <taxon>Phocicoccus</taxon>
    </lineage>
</organism>
<reference evidence="2 3" key="1">
    <citation type="submission" date="2020-07" db="EMBL/GenBank/DDBJ databases">
        <authorList>
            <person name="Criscuolo A."/>
        </authorList>
    </citation>
    <scope>NUCLEOTIDE SEQUENCE [LARGE SCALE GENOMIC DNA]</scope>
    <source>
        <strain evidence="2">CIP107946</strain>
    </source>
</reference>
<keyword evidence="1" id="KW-0472">Membrane</keyword>
<feature type="transmembrane region" description="Helical" evidence="1">
    <location>
        <begin position="6"/>
        <end position="31"/>
    </location>
</feature>
<name>A0A6V7R4P4_9BACL</name>
<dbReference type="Proteomes" id="UP000588186">
    <property type="component" value="Unassembled WGS sequence"/>
</dbReference>
<keyword evidence="3" id="KW-1185">Reference proteome</keyword>
<gene>
    <name evidence="2" type="ORF">JEOPIN946_00492</name>
</gene>
<dbReference type="AlphaFoldDB" id="A0A6V7R4P4"/>
<dbReference type="EMBL" id="CAJEWB010000005">
    <property type="protein sequence ID" value="CAD2072397.1"/>
    <property type="molecule type" value="Genomic_DNA"/>
</dbReference>
<accession>A0A6V7R4P4</accession>
<evidence type="ECO:0000313" key="3">
    <source>
        <dbReference type="Proteomes" id="UP000588186"/>
    </source>
</evidence>
<keyword evidence="1" id="KW-1133">Transmembrane helix</keyword>
<protein>
    <submittedName>
        <fullName evidence="2">Uncharacterized protein</fullName>
    </submittedName>
</protein>
<keyword evidence="1" id="KW-0812">Transmembrane</keyword>
<evidence type="ECO:0000256" key="1">
    <source>
        <dbReference type="SAM" id="Phobius"/>
    </source>
</evidence>
<sequence length="37" mass="3995">MILGSAMGWAIIGLFIAIPVYMLLFIGAMAIPSKKKK</sequence>
<evidence type="ECO:0000313" key="2">
    <source>
        <dbReference type="EMBL" id="CAD2072397.1"/>
    </source>
</evidence>
<proteinExistence type="predicted"/>